<dbReference type="PANTHER" id="PTHR33692:SF1">
    <property type="entry name" value="RIBOSOME MATURATION FACTOR RIMM"/>
    <property type="match status" value="1"/>
</dbReference>
<comment type="domain">
    <text evidence="5">The PRC barrel domain binds ribosomal protein uS19.</text>
</comment>
<dbReference type="InterPro" id="IPR011961">
    <property type="entry name" value="RimM"/>
</dbReference>
<dbReference type="InterPro" id="IPR011033">
    <property type="entry name" value="PRC_barrel-like_sf"/>
</dbReference>
<feature type="compositionally biased region" description="Polar residues" evidence="6">
    <location>
        <begin position="1"/>
        <end position="12"/>
    </location>
</feature>
<comment type="similarity">
    <text evidence="5">Belongs to the RimM family.</text>
</comment>
<comment type="subunit">
    <text evidence="5">Binds ribosomal protein uS19.</text>
</comment>
<evidence type="ECO:0000256" key="5">
    <source>
        <dbReference type="HAMAP-Rule" id="MF_00014"/>
    </source>
</evidence>
<organism evidence="9">
    <name type="scientific">Halomonas sp. RT37</name>
    <dbReference type="NCBI Taxonomy" id="2950872"/>
    <lineage>
        <taxon>Bacteria</taxon>
        <taxon>Pseudomonadati</taxon>
        <taxon>Pseudomonadota</taxon>
        <taxon>Gammaproteobacteria</taxon>
        <taxon>Oceanospirillales</taxon>
        <taxon>Halomonadaceae</taxon>
        <taxon>Halomonas</taxon>
    </lineage>
</organism>
<keyword evidence="1 5" id="KW-0963">Cytoplasm</keyword>
<dbReference type="GO" id="GO:0005840">
    <property type="term" value="C:ribosome"/>
    <property type="evidence" value="ECO:0007669"/>
    <property type="project" value="InterPro"/>
</dbReference>
<sequence length="189" mass="21329">MASPQRPSAQRQAQDDRHSDDYVVLGKLTSPYGIKGWLKVYSYTSPMEGILDYAEWVVRHDGQISRHRLKQGRKQGQGLVAQLDGVDDRDRAESLAGADILLAKQDLPELDSEEYYWHQLEGLRVVTLEGVSLGRLAYLFETGANDVMVVKGGDAPDDRERLLPYLPDDVVKRVDLEAGEMLVDWDPEF</sequence>
<evidence type="ECO:0000256" key="2">
    <source>
        <dbReference type="ARBA" id="ARBA00022517"/>
    </source>
</evidence>
<dbReference type="Pfam" id="PF24986">
    <property type="entry name" value="PRC_RimM"/>
    <property type="match status" value="1"/>
</dbReference>
<dbReference type="InterPro" id="IPR036976">
    <property type="entry name" value="RimM_N_sf"/>
</dbReference>
<dbReference type="GO" id="GO:0043022">
    <property type="term" value="F:ribosome binding"/>
    <property type="evidence" value="ECO:0007669"/>
    <property type="project" value="InterPro"/>
</dbReference>
<dbReference type="Gene3D" id="2.40.30.60">
    <property type="entry name" value="RimM"/>
    <property type="match status" value="1"/>
</dbReference>
<feature type="region of interest" description="Disordered" evidence="6">
    <location>
        <begin position="1"/>
        <end position="20"/>
    </location>
</feature>
<dbReference type="Pfam" id="PF01782">
    <property type="entry name" value="RimM"/>
    <property type="match status" value="1"/>
</dbReference>
<proteinExistence type="inferred from homology"/>
<dbReference type="InterPro" id="IPR002676">
    <property type="entry name" value="RimM_N"/>
</dbReference>
<evidence type="ECO:0000256" key="6">
    <source>
        <dbReference type="SAM" id="MobiDB-lite"/>
    </source>
</evidence>
<protein>
    <recommendedName>
        <fullName evidence="5">Ribosome maturation factor RimM</fullName>
    </recommendedName>
</protein>
<keyword evidence="4 5" id="KW-0143">Chaperone</keyword>
<dbReference type="PANTHER" id="PTHR33692">
    <property type="entry name" value="RIBOSOME MATURATION FACTOR RIMM"/>
    <property type="match status" value="1"/>
</dbReference>
<dbReference type="InterPro" id="IPR056792">
    <property type="entry name" value="PRC_RimM"/>
</dbReference>
<dbReference type="InterPro" id="IPR009000">
    <property type="entry name" value="Transl_B-barrel_sf"/>
</dbReference>
<comment type="function">
    <text evidence="5">An accessory protein needed during the final step in the assembly of 30S ribosomal subunit, possibly for assembly of the head region. Essential for efficient processing of 16S rRNA. May be needed both before and after RbfA during the maturation of 16S rRNA. It has affinity for free ribosomal 30S subunits but not for 70S ribosomes.</text>
</comment>
<dbReference type="NCBIfam" id="TIGR02273">
    <property type="entry name" value="16S_RimM"/>
    <property type="match status" value="1"/>
</dbReference>
<gene>
    <name evidence="5 9" type="primary">rimM</name>
    <name evidence="9" type="ORF">NFG58_02570</name>
</gene>
<feature type="domain" description="Ribosome maturation factor RimM PRC barrel" evidence="8">
    <location>
        <begin position="117"/>
        <end position="186"/>
    </location>
</feature>
<keyword evidence="2 5" id="KW-0690">Ribosome biogenesis</keyword>
<dbReference type="AlphaFoldDB" id="A0AAU7KJP7"/>
<keyword evidence="3 5" id="KW-0698">rRNA processing</keyword>
<dbReference type="RefSeq" id="WP_045991332.1">
    <property type="nucleotide sequence ID" value="NZ_CP098827.1"/>
</dbReference>
<evidence type="ECO:0000256" key="3">
    <source>
        <dbReference type="ARBA" id="ARBA00022552"/>
    </source>
</evidence>
<evidence type="ECO:0000256" key="1">
    <source>
        <dbReference type="ARBA" id="ARBA00022490"/>
    </source>
</evidence>
<dbReference type="GO" id="GO:0042274">
    <property type="term" value="P:ribosomal small subunit biogenesis"/>
    <property type="evidence" value="ECO:0007669"/>
    <property type="project" value="UniProtKB-UniRule"/>
</dbReference>
<dbReference type="HAMAP" id="MF_00014">
    <property type="entry name" value="Ribosome_mat_RimM"/>
    <property type="match status" value="1"/>
</dbReference>
<comment type="subcellular location">
    <subcellularLocation>
        <location evidence="5">Cytoplasm</location>
    </subcellularLocation>
</comment>
<dbReference type="SUPFAM" id="SSF50447">
    <property type="entry name" value="Translation proteins"/>
    <property type="match status" value="1"/>
</dbReference>
<dbReference type="GO" id="GO:0005737">
    <property type="term" value="C:cytoplasm"/>
    <property type="evidence" value="ECO:0007669"/>
    <property type="project" value="UniProtKB-SubCell"/>
</dbReference>
<dbReference type="Gene3D" id="2.30.30.240">
    <property type="entry name" value="PRC-barrel domain"/>
    <property type="match status" value="1"/>
</dbReference>
<evidence type="ECO:0000256" key="4">
    <source>
        <dbReference type="ARBA" id="ARBA00023186"/>
    </source>
</evidence>
<evidence type="ECO:0000259" key="7">
    <source>
        <dbReference type="Pfam" id="PF01782"/>
    </source>
</evidence>
<dbReference type="SUPFAM" id="SSF50346">
    <property type="entry name" value="PRC-barrel domain"/>
    <property type="match status" value="1"/>
</dbReference>
<name>A0AAU7KJP7_9GAMM</name>
<feature type="domain" description="RimM N-terminal" evidence="7">
    <location>
        <begin position="25"/>
        <end position="105"/>
    </location>
</feature>
<accession>A0AAU7KJP7</accession>
<dbReference type="GO" id="GO:0006364">
    <property type="term" value="P:rRNA processing"/>
    <property type="evidence" value="ECO:0007669"/>
    <property type="project" value="UniProtKB-UniRule"/>
</dbReference>
<reference evidence="9" key="1">
    <citation type="submission" date="2022-06" db="EMBL/GenBank/DDBJ databases">
        <title>A novel DMS-producing enzyme.</title>
        <authorList>
            <person name="Zhang Y."/>
        </authorList>
    </citation>
    <scope>NUCLEOTIDE SEQUENCE</scope>
    <source>
        <strain evidence="9">RT37</strain>
    </source>
</reference>
<evidence type="ECO:0000259" key="8">
    <source>
        <dbReference type="Pfam" id="PF24986"/>
    </source>
</evidence>
<dbReference type="EMBL" id="CP098827">
    <property type="protein sequence ID" value="XBO71619.1"/>
    <property type="molecule type" value="Genomic_DNA"/>
</dbReference>
<evidence type="ECO:0000313" key="9">
    <source>
        <dbReference type="EMBL" id="XBO71619.1"/>
    </source>
</evidence>